<accession>A0A1I4EK66</accession>
<gene>
    <name evidence="2" type="ORF">SAMN04488004_10724</name>
</gene>
<dbReference type="EMBL" id="FOTF01000007">
    <property type="protein sequence ID" value="SFL06105.1"/>
    <property type="molecule type" value="Genomic_DNA"/>
</dbReference>
<protein>
    <recommendedName>
        <fullName evidence="4">Lipoprotein</fullName>
    </recommendedName>
</protein>
<feature type="chain" id="PRO_5011572655" description="Lipoprotein" evidence="1">
    <location>
        <begin position="18"/>
        <end position="105"/>
    </location>
</feature>
<sequence length="105" mass="10744">MKIMKLIGLLAIGGALAACEGGEGIRQIGPDKSIDGGVNAHHLSTLVAGVWVDPEGCDHWIIDDGVEGYLSERLTPDGLPVCSGVAPPNTAVGPFKAGSPIPDFL</sequence>
<keyword evidence="3" id="KW-1185">Reference proteome</keyword>
<dbReference type="OrthoDB" id="9782229at2"/>
<feature type="signal peptide" evidence="1">
    <location>
        <begin position="1"/>
        <end position="17"/>
    </location>
</feature>
<evidence type="ECO:0000256" key="1">
    <source>
        <dbReference type="SAM" id="SignalP"/>
    </source>
</evidence>
<keyword evidence="1" id="KW-0732">Signal</keyword>
<dbReference type="AlphaFoldDB" id="A0A1I4EK66"/>
<proteinExistence type="predicted"/>
<name>A0A1I4EK66_9RHOB</name>
<dbReference type="RefSeq" id="WP_090187847.1">
    <property type="nucleotide sequence ID" value="NZ_CAXIDI010000004.1"/>
</dbReference>
<evidence type="ECO:0000313" key="3">
    <source>
        <dbReference type="Proteomes" id="UP000199550"/>
    </source>
</evidence>
<reference evidence="2 3" key="1">
    <citation type="submission" date="2016-10" db="EMBL/GenBank/DDBJ databases">
        <authorList>
            <person name="de Groot N.N."/>
        </authorList>
    </citation>
    <scope>NUCLEOTIDE SEQUENCE [LARGE SCALE GENOMIC DNA]</scope>
    <source>
        <strain evidence="2 3">DSM 16199</strain>
    </source>
</reference>
<dbReference type="STRING" id="195913.SAMN04488004_10724"/>
<evidence type="ECO:0000313" key="2">
    <source>
        <dbReference type="EMBL" id="SFL06105.1"/>
    </source>
</evidence>
<dbReference type="GeneID" id="97890329"/>
<dbReference type="PROSITE" id="PS51257">
    <property type="entry name" value="PROKAR_LIPOPROTEIN"/>
    <property type="match status" value="1"/>
</dbReference>
<dbReference type="Proteomes" id="UP000199550">
    <property type="component" value="Unassembled WGS sequence"/>
</dbReference>
<evidence type="ECO:0008006" key="4">
    <source>
        <dbReference type="Google" id="ProtNLM"/>
    </source>
</evidence>
<organism evidence="2 3">
    <name type="scientific">Loktanella salsilacus</name>
    <dbReference type="NCBI Taxonomy" id="195913"/>
    <lineage>
        <taxon>Bacteria</taxon>
        <taxon>Pseudomonadati</taxon>
        <taxon>Pseudomonadota</taxon>
        <taxon>Alphaproteobacteria</taxon>
        <taxon>Rhodobacterales</taxon>
        <taxon>Roseobacteraceae</taxon>
        <taxon>Loktanella</taxon>
    </lineage>
</organism>